<gene>
    <name evidence="1" type="ORF">MtrunA17_Chr1g0174611</name>
</gene>
<sequence>MKIMEEREPPHEIELLQEWLNTEEVVTVENEEVMKVVEKKEWLLRTEESMKARGKKVNKVEIDRVIDEICALFNKPKLGKIWTPHQLYLKFMEFLPKRRITKDDVWTVSFRPP</sequence>
<accession>A0A396JLS6</accession>
<comment type="caution">
    <text evidence="1">The sequence shown here is derived from an EMBL/GenBank/DDBJ whole genome shotgun (WGS) entry which is preliminary data.</text>
</comment>
<proteinExistence type="predicted"/>
<organism evidence="1">
    <name type="scientific">Medicago truncatula</name>
    <name type="common">Barrel medic</name>
    <name type="synonym">Medicago tribuloides</name>
    <dbReference type="NCBI Taxonomy" id="3880"/>
    <lineage>
        <taxon>Eukaryota</taxon>
        <taxon>Viridiplantae</taxon>
        <taxon>Streptophyta</taxon>
        <taxon>Embryophyta</taxon>
        <taxon>Tracheophyta</taxon>
        <taxon>Spermatophyta</taxon>
        <taxon>Magnoliopsida</taxon>
        <taxon>eudicotyledons</taxon>
        <taxon>Gunneridae</taxon>
        <taxon>Pentapetalae</taxon>
        <taxon>rosids</taxon>
        <taxon>fabids</taxon>
        <taxon>Fabales</taxon>
        <taxon>Fabaceae</taxon>
        <taxon>Papilionoideae</taxon>
        <taxon>50 kb inversion clade</taxon>
        <taxon>NPAAA clade</taxon>
        <taxon>Hologalegina</taxon>
        <taxon>IRL clade</taxon>
        <taxon>Trifolieae</taxon>
        <taxon>Medicago</taxon>
    </lineage>
</organism>
<name>A0A396JLS6_MEDTR</name>
<reference evidence="1" key="1">
    <citation type="journal article" date="2018" name="Nat. Plants">
        <title>Whole-genome landscape of Medicago truncatula symbiotic genes.</title>
        <authorList>
            <person name="Pecrix Y."/>
            <person name="Gamas P."/>
            <person name="Carrere S."/>
        </authorList>
    </citation>
    <scope>NUCLEOTIDE SEQUENCE</scope>
    <source>
        <tissue evidence="1">Leaves</tissue>
    </source>
</reference>
<dbReference type="AlphaFoldDB" id="A0A396JLS6"/>
<dbReference type="EMBL" id="PSQE01000001">
    <property type="protein sequence ID" value="RHN79206.1"/>
    <property type="molecule type" value="Genomic_DNA"/>
</dbReference>
<dbReference type="Gramene" id="rna2946">
    <property type="protein sequence ID" value="RHN79206.1"/>
    <property type="gene ID" value="gene2946"/>
</dbReference>
<protein>
    <submittedName>
        <fullName evidence="1">Uncharacterized protein</fullName>
    </submittedName>
</protein>
<evidence type="ECO:0000313" key="1">
    <source>
        <dbReference type="EMBL" id="RHN79206.1"/>
    </source>
</evidence>
<dbReference type="Proteomes" id="UP000265566">
    <property type="component" value="Chromosome 1"/>
</dbReference>